<evidence type="ECO:0000259" key="2">
    <source>
        <dbReference type="Pfam" id="PF01764"/>
    </source>
</evidence>
<organism evidence="3 4">
    <name type="scientific">Coffea arabica</name>
    <name type="common">Arabian coffee</name>
    <dbReference type="NCBI Taxonomy" id="13443"/>
    <lineage>
        <taxon>Eukaryota</taxon>
        <taxon>Viridiplantae</taxon>
        <taxon>Streptophyta</taxon>
        <taxon>Embryophyta</taxon>
        <taxon>Tracheophyta</taxon>
        <taxon>Spermatophyta</taxon>
        <taxon>Magnoliopsida</taxon>
        <taxon>eudicotyledons</taxon>
        <taxon>Gunneridae</taxon>
        <taxon>Pentapetalae</taxon>
        <taxon>asterids</taxon>
        <taxon>lamiids</taxon>
        <taxon>Gentianales</taxon>
        <taxon>Rubiaceae</taxon>
        <taxon>Ixoroideae</taxon>
        <taxon>Gardenieae complex</taxon>
        <taxon>Bertiereae - Coffeeae clade</taxon>
        <taxon>Coffeeae</taxon>
        <taxon>Coffea</taxon>
    </lineage>
</organism>
<dbReference type="Proteomes" id="UP001652660">
    <property type="component" value="Chromosome 10c"/>
</dbReference>
<dbReference type="PANTHER" id="PTHR46086">
    <property type="entry name" value="ALPHA/BETA-HYDROLASES SUPERFAMILY PROTEIN"/>
    <property type="match status" value="1"/>
</dbReference>
<dbReference type="AlphaFoldDB" id="A0A6P6US96"/>
<keyword evidence="3" id="KW-1185">Reference proteome</keyword>
<dbReference type="PANTHER" id="PTHR46086:SF4">
    <property type="entry name" value="ALPHA_BETA-HYDROLASES SUPERFAMILY PROTEIN"/>
    <property type="match status" value="1"/>
</dbReference>
<sequence>MASKENFCQDYLLLNPKEAGFWDLLRIFYSSELEKRDFFDTPIADRLGGFPDRWLVFVSVVGQKILLKGKKPMANIGYYIEQWLNYPTANGGFGRLTLNFLSGKVVRPDRLSATFTSAIGNLDKRWDLDSRIGANDERYGAALSVMAAKLSYENEAFITTVFRDRWQMEFLGYFNFWNDYEQFYTTQAIMFQDKKVDPDLIVVAFRGTSPFDADDWLTDLDLSWYDLEDVGKLHAGFMKALGLQKEKGWPKQIDQGSGTKEYAYYAIREKLRKSLSENRKAKFMVTGHSLGAALAILFPAILSLHEEEWLLDRMEGVYSFGQPRVGDEKFGNFMKEKLRLYDVKYCRYVYNNDIVPRLPYDDKTLLFKHFGPCLYFNSSYKGQILEEEPNKNYFSLLWVLPKFMSAVYELIRSFIIPFTRGNEFREGWFEIFFRAVGLIIPGLSNHGPQDYVNLTRLGTLSSLAYSPPLPDSKKD</sequence>
<dbReference type="SUPFAM" id="SSF53474">
    <property type="entry name" value="alpha/beta-Hydrolases"/>
    <property type="match status" value="1"/>
</dbReference>
<accession>A0A6P6US96</accession>
<evidence type="ECO:0000256" key="1">
    <source>
        <dbReference type="ARBA" id="ARBA00022801"/>
    </source>
</evidence>
<evidence type="ECO:0000313" key="4">
    <source>
        <dbReference type="RefSeq" id="XP_027093216.1"/>
    </source>
</evidence>
<reference evidence="4" key="2">
    <citation type="submission" date="2025-08" db="UniProtKB">
        <authorList>
            <consortium name="RefSeq"/>
        </authorList>
    </citation>
    <scope>IDENTIFICATION</scope>
    <source>
        <tissue evidence="4">Leaves</tissue>
    </source>
</reference>
<protein>
    <submittedName>
        <fullName evidence="4">Triacylglycerol lipase OBL1-like</fullName>
    </submittedName>
</protein>
<dbReference type="InterPro" id="IPR044819">
    <property type="entry name" value="OBL-like"/>
</dbReference>
<dbReference type="InterPro" id="IPR029058">
    <property type="entry name" value="AB_hydrolase_fold"/>
</dbReference>
<gene>
    <name evidence="4" type="primary">LOC113713639</name>
</gene>
<evidence type="ECO:0000313" key="3">
    <source>
        <dbReference type="Proteomes" id="UP001652660"/>
    </source>
</evidence>
<dbReference type="InterPro" id="IPR002921">
    <property type="entry name" value="Fungal_lipase-type"/>
</dbReference>
<name>A0A6P6US96_COFAR</name>
<dbReference type="GO" id="GO:0006629">
    <property type="term" value="P:lipid metabolic process"/>
    <property type="evidence" value="ECO:0007669"/>
    <property type="project" value="InterPro"/>
</dbReference>
<dbReference type="Pfam" id="PF01764">
    <property type="entry name" value="Lipase_3"/>
    <property type="match status" value="1"/>
</dbReference>
<keyword evidence="1" id="KW-0378">Hydrolase</keyword>
<dbReference type="CDD" id="cd00519">
    <property type="entry name" value="Lipase_3"/>
    <property type="match status" value="1"/>
</dbReference>
<dbReference type="RefSeq" id="XP_027093216.1">
    <property type="nucleotide sequence ID" value="XM_027237415.2"/>
</dbReference>
<reference evidence="3" key="1">
    <citation type="journal article" date="2025" name="Foods">
        <title>Unveiling the Microbial Signatures of Arabica Coffee Cherries: Insights into Ripeness Specific Diversity, Functional Traits, and Implications for Quality and Safety.</title>
        <authorList>
            <consortium name="RefSeq"/>
            <person name="Tenea G.N."/>
            <person name="Cifuentes V."/>
            <person name="Reyes P."/>
            <person name="Cevallos-Vallejos M."/>
        </authorList>
    </citation>
    <scope>NUCLEOTIDE SEQUENCE [LARGE SCALE GENOMIC DNA]</scope>
</reference>
<dbReference type="OrthoDB" id="438440at2759"/>
<dbReference type="GeneID" id="113713639"/>
<feature type="domain" description="Fungal lipase-type" evidence="2">
    <location>
        <begin position="202"/>
        <end position="361"/>
    </location>
</feature>
<dbReference type="GO" id="GO:0004806">
    <property type="term" value="F:triacylglycerol lipase activity"/>
    <property type="evidence" value="ECO:0007669"/>
    <property type="project" value="InterPro"/>
</dbReference>
<proteinExistence type="predicted"/>
<dbReference type="Gene3D" id="3.40.50.1820">
    <property type="entry name" value="alpha/beta hydrolase"/>
    <property type="match status" value="1"/>
</dbReference>